<reference evidence="1 2" key="1">
    <citation type="submission" date="2020-07" db="EMBL/GenBank/DDBJ databases">
        <title>Genomic Encyclopedia of Type Strains, Phase IV (KMG-V): Genome sequencing to study the core and pangenomes of soil and plant-associated prokaryotes.</title>
        <authorList>
            <person name="Whitman W."/>
        </authorList>
    </citation>
    <scope>NUCLEOTIDE SEQUENCE [LARGE SCALE GENOMIC DNA]</scope>
    <source>
        <strain evidence="1 2">M8UP22</strain>
    </source>
</reference>
<accession>A0A852VGL4</accession>
<dbReference type="EMBL" id="JACCCU010000001">
    <property type="protein sequence ID" value="NYF89375.1"/>
    <property type="molecule type" value="Genomic_DNA"/>
</dbReference>
<protein>
    <submittedName>
        <fullName evidence="1">Uncharacterized protein</fullName>
    </submittedName>
</protein>
<name>A0A852VGL4_9BACT</name>
<organism evidence="1 2">
    <name type="scientific">Tunturiibacter lichenicola</name>
    <dbReference type="NCBI Taxonomy" id="2051959"/>
    <lineage>
        <taxon>Bacteria</taxon>
        <taxon>Pseudomonadati</taxon>
        <taxon>Acidobacteriota</taxon>
        <taxon>Terriglobia</taxon>
        <taxon>Terriglobales</taxon>
        <taxon>Acidobacteriaceae</taxon>
        <taxon>Tunturiibacter</taxon>
    </lineage>
</organism>
<dbReference type="Proteomes" id="UP000564385">
    <property type="component" value="Unassembled WGS sequence"/>
</dbReference>
<evidence type="ECO:0000313" key="1">
    <source>
        <dbReference type="EMBL" id="NYF89375.1"/>
    </source>
</evidence>
<proteinExistence type="predicted"/>
<gene>
    <name evidence="1" type="ORF">HDF08_001442</name>
</gene>
<comment type="caution">
    <text evidence="1">The sequence shown here is derived from an EMBL/GenBank/DDBJ whole genome shotgun (WGS) entry which is preliminary data.</text>
</comment>
<evidence type="ECO:0000313" key="2">
    <source>
        <dbReference type="Proteomes" id="UP000564385"/>
    </source>
</evidence>
<sequence>MTFVFAVILNAVKDPEELNQPLPPEPFCLKVQPGSLSFITSAVPRTRTAFLNPAPNPVLKSSNTLRKYKEEPK</sequence>
<dbReference type="AlphaFoldDB" id="A0A852VGL4"/>